<dbReference type="OrthoDB" id="200924at2759"/>
<dbReference type="SUPFAM" id="SSF56091">
    <property type="entry name" value="DNA ligase/mRNA capping enzyme, catalytic domain"/>
    <property type="match status" value="1"/>
</dbReference>
<comment type="subcellular location">
    <subcellularLocation>
        <location evidence="1">Nucleus</location>
    </subcellularLocation>
</comment>
<dbReference type="Proteomes" id="UP000789508">
    <property type="component" value="Unassembled WGS sequence"/>
</dbReference>
<evidence type="ECO:0000256" key="1">
    <source>
        <dbReference type="ARBA" id="ARBA00004123"/>
    </source>
</evidence>
<evidence type="ECO:0000256" key="2">
    <source>
        <dbReference type="ARBA" id="ARBA00012475"/>
    </source>
</evidence>
<evidence type="ECO:0000256" key="11">
    <source>
        <dbReference type="SAM" id="MobiDB-lite"/>
    </source>
</evidence>
<evidence type="ECO:0000256" key="9">
    <source>
        <dbReference type="ARBA" id="ARBA00023242"/>
    </source>
</evidence>
<evidence type="ECO:0000259" key="12">
    <source>
        <dbReference type="Pfam" id="PF01331"/>
    </source>
</evidence>
<dbReference type="GO" id="GO:0005524">
    <property type="term" value="F:ATP binding"/>
    <property type="evidence" value="ECO:0007669"/>
    <property type="project" value="InterPro"/>
</dbReference>
<dbReference type="InterPro" id="IPR012340">
    <property type="entry name" value="NA-bd_OB-fold"/>
</dbReference>
<sequence>MSSSHPLHNAPLPDEPGQPIDPGFERTIQQRLKELLGCRFDGFPGAQPVSFAASHFHLLETEDYFVCEKSDGVRYLMFATITPKGPATFLVGYLFVIYSGVPLADLRLPLRESPNKFHKETMMDGELVVDLDRDKRCVRFLVFDLMVINGTVVTQRSLSTRLGMFRQDVIDPLQTALKNDPVLAKKQPFTVELKEMERSYGLPKIFQQLPLLKHANDGLIFTPVKLPYSSGTCPKLLKWKPANSNTVDFKINVVWNTERKPRYELFIASNGVHKYYDQLTPEDELAAEWRKNPPNGRIGEFWWDPNWKTFVINEDGYAPNVRAGGWRFLRFRDDKDLANDEKVLKKIMNSIRDAVSQEMSPASHPSAANSQESVQASTAYRTDNVTETDNEEQNFHPSTSSSHHSSRSDSSSNSSSSRPTPQKRQSKAMLEFILNDQESETKRARYE</sequence>
<proteinExistence type="predicted"/>
<evidence type="ECO:0000256" key="7">
    <source>
        <dbReference type="ARBA" id="ARBA00023042"/>
    </source>
</evidence>
<evidence type="ECO:0000256" key="3">
    <source>
        <dbReference type="ARBA" id="ARBA00022664"/>
    </source>
</evidence>
<gene>
    <name evidence="14" type="ORF">ALEPTO_LOCUS5000</name>
</gene>
<dbReference type="GO" id="GO:0006370">
    <property type="term" value="P:7-methylguanosine mRNA capping"/>
    <property type="evidence" value="ECO:0007669"/>
    <property type="project" value="UniProtKB-KW"/>
</dbReference>
<dbReference type="PANTHER" id="PTHR10367">
    <property type="entry name" value="MRNA-CAPPING ENZYME"/>
    <property type="match status" value="1"/>
</dbReference>
<feature type="domain" description="mRNA capping enzyme C-terminal" evidence="13">
    <location>
        <begin position="245"/>
        <end position="358"/>
    </location>
</feature>
<dbReference type="EMBL" id="CAJVPS010001285">
    <property type="protein sequence ID" value="CAG8532361.1"/>
    <property type="molecule type" value="Genomic_DNA"/>
</dbReference>
<dbReference type="InterPro" id="IPR001339">
    <property type="entry name" value="mRNA_cap_enzyme_adenylation"/>
</dbReference>
<feature type="compositionally biased region" description="Low complexity" evidence="11">
    <location>
        <begin position="398"/>
        <end position="417"/>
    </location>
</feature>
<dbReference type="SUPFAM" id="SSF50249">
    <property type="entry name" value="Nucleic acid-binding proteins"/>
    <property type="match status" value="1"/>
</dbReference>
<dbReference type="Gene3D" id="3.30.470.30">
    <property type="entry name" value="DNA ligase/mRNA capping enzyme"/>
    <property type="match status" value="1"/>
</dbReference>
<evidence type="ECO:0000256" key="10">
    <source>
        <dbReference type="ARBA" id="ARBA00044624"/>
    </source>
</evidence>
<keyword evidence="7" id="KW-0506">mRNA capping</keyword>
<protein>
    <recommendedName>
        <fullName evidence="2">mRNA guanylyltransferase</fullName>
        <ecNumber evidence="2">2.7.7.50</ecNumber>
    </recommendedName>
</protein>
<dbReference type="InterPro" id="IPR013846">
    <property type="entry name" value="mRNA_cap_enzyme_C"/>
</dbReference>
<dbReference type="CDD" id="cd07895">
    <property type="entry name" value="Adenylation_mRNA_capping"/>
    <property type="match status" value="1"/>
</dbReference>
<dbReference type="InterPro" id="IPR051029">
    <property type="entry name" value="mRNA_Capping_Enz/RNA_Phosphat"/>
</dbReference>
<feature type="compositionally biased region" description="Polar residues" evidence="11">
    <location>
        <begin position="366"/>
        <end position="385"/>
    </location>
</feature>
<keyword evidence="6" id="KW-0547">Nucleotide-binding</keyword>
<evidence type="ECO:0000313" key="14">
    <source>
        <dbReference type="EMBL" id="CAG8532361.1"/>
    </source>
</evidence>
<evidence type="ECO:0000259" key="13">
    <source>
        <dbReference type="Pfam" id="PF03919"/>
    </source>
</evidence>
<evidence type="ECO:0000256" key="5">
    <source>
        <dbReference type="ARBA" id="ARBA00022695"/>
    </source>
</evidence>
<evidence type="ECO:0000256" key="4">
    <source>
        <dbReference type="ARBA" id="ARBA00022679"/>
    </source>
</evidence>
<evidence type="ECO:0000313" key="15">
    <source>
        <dbReference type="Proteomes" id="UP000789508"/>
    </source>
</evidence>
<dbReference type="AlphaFoldDB" id="A0A9N9FFK0"/>
<feature type="region of interest" description="Disordered" evidence="11">
    <location>
        <begin position="1"/>
        <end position="22"/>
    </location>
</feature>
<comment type="catalytic activity">
    <reaction evidence="10">
        <text>a 5'-end diphospho-ribonucleoside in mRNA + GTP + H(+) = a 5'-end (5'-triphosphoguanosine)-ribonucleoside in mRNA + diphosphate</text>
        <dbReference type="Rhea" id="RHEA:67012"/>
        <dbReference type="Rhea" id="RHEA-COMP:17165"/>
        <dbReference type="Rhea" id="RHEA-COMP:17166"/>
        <dbReference type="ChEBI" id="CHEBI:15378"/>
        <dbReference type="ChEBI" id="CHEBI:33019"/>
        <dbReference type="ChEBI" id="CHEBI:37565"/>
        <dbReference type="ChEBI" id="CHEBI:167616"/>
        <dbReference type="ChEBI" id="CHEBI:167617"/>
        <dbReference type="EC" id="2.7.7.50"/>
    </reaction>
    <physiologicalReaction direction="left-to-right" evidence="10">
        <dbReference type="Rhea" id="RHEA:67013"/>
    </physiologicalReaction>
</comment>
<evidence type="ECO:0000256" key="8">
    <source>
        <dbReference type="ARBA" id="ARBA00023134"/>
    </source>
</evidence>
<reference evidence="14" key="1">
    <citation type="submission" date="2021-06" db="EMBL/GenBank/DDBJ databases">
        <authorList>
            <person name="Kallberg Y."/>
            <person name="Tangrot J."/>
            <person name="Rosling A."/>
        </authorList>
    </citation>
    <scope>NUCLEOTIDE SEQUENCE</scope>
    <source>
        <strain evidence="14">FL130A</strain>
    </source>
</reference>
<accession>A0A9N9FFK0</accession>
<keyword evidence="8" id="KW-0342">GTP-binding</keyword>
<keyword evidence="4" id="KW-0808">Transferase</keyword>
<organism evidence="14 15">
    <name type="scientific">Ambispora leptoticha</name>
    <dbReference type="NCBI Taxonomy" id="144679"/>
    <lineage>
        <taxon>Eukaryota</taxon>
        <taxon>Fungi</taxon>
        <taxon>Fungi incertae sedis</taxon>
        <taxon>Mucoromycota</taxon>
        <taxon>Glomeromycotina</taxon>
        <taxon>Glomeromycetes</taxon>
        <taxon>Archaeosporales</taxon>
        <taxon>Ambisporaceae</taxon>
        <taxon>Ambispora</taxon>
    </lineage>
</organism>
<feature type="region of interest" description="Disordered" evidence="11">
    <location>
        <begin position="355"/>
        <end position="447"/>
    </location>
</feature>
<comment type="caution">
    <text evidence="14">The sequence shown here is derived from an EMBL/GenBank/DDBJ whole genome shotgun (WGS) entry which is preliminary data.</text>
</comment>
<dbReference type="GO" id="GO:0004484">
    <property type="term" value="F:mRNA guanylyltransferase activity"/>
    <property type="evidence" value="ECO:0007669"/>
    <property type="project" value="UniProtKB-EC"/>
</dbReference>
<dbReference type="GO" id="GO:0005525">
    <property type="term" value="F:GTP binding"/>
    <property type="evidence" value="ECO:0007669"/>
    <property type="project" value="UniProtKB-KW"/>
</dbReference>
<dbReference type="EC" id="2.7.7.50" evidence="2"/>
<keyword evidence="5" id="KW-0548">Nucleotidyltransferase</keyword>
<keyword evidence="9" id="KW-0539">Nucleus</keyword>
<evidence type="ECO:0000256" key="6">
    <source>
        <dbReference type="ARBA" id="ARBA00022741"/>
    </source>
</evidence>
<dbReference type="PANTHER" id="PTHR10367:SF17">
    <property type="entry name" value="MRNA-CAPPING ENZYME"/>
    <property type="match status" value="1"/>
</dbReference>
<keyword evidence="15" id="KW-1185">Reference proteome</keyword>
<dbReference type="Gene3D" id="2.40.50.140">
    <property type="entry name" value="Nucleic acid-binding proteins"/>
    <property type="match status" value="1"/>
</dbReference>
<feature type="domain" description="mRNA capping enzyme adenylation" evidence="12">
    <location>
        <begin position="47"/>
        <end position="240"/>
    </location>
</feature>
<dbReference type="GO" id="GO:0005634">
    <property type="term" value="C:nucleus"/>
    <property type="evidence" value="ECO:0007669"/>
    <property type="project" value="UniProtKB-SubCell"/>
</dbReference>
<dbReference type="Pfam" id="PF01331">
    <property type="entry name" value="mRNA_cap_enzyme"/>
    <property type="match status" value="1"/>
</dbReference>
<keyword evidence="3" id="KW-0507">mRNA processing</keyword>
<name>A0A9N9FFK0_9GLOM</name>
<dbReference type="Pfam" id="PF03919">
    <property type="entry name" value="mRNA_cap_C"/>
    <property type="match status" value="1"/>
</dbReference>